<proteinExistence type="predicted"/>
<keyword evidence="1" id="KW-0472">Membrane</keyword>
<sequence length="145" mass="16231">MSDFVDSLVHLLLWITTVQILFFASYSRIEPITENVGLMMVVILSGVSQILWNAFLAVSYWNGGERIFDWSMSPWIPSVGVYLSTTSLLIIVGLAISVFLSGSKYSLRQKIVFLVNSVVVTLGTLFVVSIPMRLQQFINTLDHTP</sequence>
<dbReference type="Proteomes" id="UP001597297">
    <property type="component" value="Unassembled WGS sequence"/>
</dbReference>
<feature type="transmembrane region" description="Helical" evidence="1">
    <location>
        <begin position="38"/>
        <end position="61"/>
    </location>
</feature>
<dbReference type="RefSeq" id="WP_377092575.1">
    <property type="nucleotide sequence ID" value="NZ_JBHSJM010000001.1"/>
</dbReference>
<keyword evidence="1" id="KW-0812">Transmembrane</keyword>
<feature type="transmembrane region" description="Helical" evidence="1">
    <location>
        <begin position="7"/>
        <end position="26"/>
    </location>
</feature>
<dbReference type="EMBL" id="JBHUJC010000017">
    <property type="protein sequence ID" value="MFD2275881.1"/>
    <property type="molecule type" value="Genomic_DNA"/>
</dbReference>
<keyword evidence="1" id="KW-1133">Transmembrane helix</keyword>
<evidence type="ECO:0000256" key="1">
    <source>
        <dbReference type="SAM" id="Phobius"/>
    </source>
</evidence>
<keyword evidence="3" id="KW-1185">Reference proteome</keyword>
<gene>
    <name evidence="2" type="ORF">ACFSQZ_05325</name>
</gene>
<organism evidence="2 3">
    <name type="scientific">Rubritalea spongiae</name>
    <dbReference type="NCBI Taxonomy" id="430797"/>
    <lineage>
        <taxon>Bacteria</taxon>
        <taxon>Pseudomonadati</taxon>
        <taxon>Verrucomicrobiota</taxon>
        <taxon>Verrucomicrobiia</taxon>
        <taxon>Verrucomicrobiales</taxon>
        <taxon>Rubritaleaceae</taxon>
        <taxon>Rubritalea</taxon>
    </lineage>
</organism>
<evidence type="ECO:0000313" key="3">
    <source>
        <dbReference type="Proteomes" id="UP001597297"/>
    </source>
</evidence>
<feature type="transmembrane region" description="Helical" evidence="1">
    <location>
        <begin position="112"/>
        <end position="132"/>
    </location>
</feature>
<protein>
    <submittedName>
        <fullName evidence="2">Uncharacterized protein</fullName>
    </submittedName>
</protein>
<evidence type="ECO:0000313" key="2">
    <source>
        <dbReference type="EMBL" id="MFD2275881.1"/>
    </source>
</evidence>
<accession>A0ABW5DZX7</accession>
<reference evidence="3" key="1">
    <citation type="journal article" date="2019" name="Int. J. Syst. Evol. Microbiol.">
        <title>The Global Catalogue of Microorganisms (GCM) 10K type strain sequencing project: providing services to taxonomists for standard genome sequencing and annotation.</title>
        <authorList>
            <consortium name="The Broad Institute Genomics Platform"/>
            <consortium name="The Broad Institute Genome Sequencing Center for Infectious Disease"/>
            <person name="Wu L."/>
            <person name="Ma J."/>
        </authorList>
    </citation>
    <scope>NUCLEOTIDE SEQUENCE [LARGE SCALE GENOMIC DNA]</scope>
    <source>
        <strain evidence="3">JCM 16545</strain>
    </source>
</reference>
<feature type="transmembrane region" description="Helical" evidence="1">
    <location>
        <begin position="81"/>
        <end position="100"/>
    </location>
</feature>
<comment type="caution">
    <text evidence="2">The sequence shown here is derived from an EMBL/GenBank/DDBJ whole genome shotgun (WGS) entry which is preliminary data.</text>
</comment>
<name>A0ABW5DZX7_9BACT</name>